<gene>
    <name evidence="2" type="ORF">PFICI_13839</name>
</gene>
<evidence type="ECO:0008006" key="4">
    <source>
        <dbReference type="Google" id="ProtNLM"/>
    </source>
</evidence>
<accession>W3WJB7</accession>
<dbReference type="InParanoid" id="W3WJB7"/>
<organism evidence="2 3">
    <name type="scientific">Pestalotiopsis fici (strain W106-1 / CGMCC3.15140)</name>
    <dbReference type="NCBI Taxonomy" id="1229662"/>
    <lineage>
        <taxon>Eukaryota</taxon>
        <taxon>Fungi</taxon>
        <taxon>Dikarya</taxon>
        <taxon>Ascomycota</taxon>
        <taxon>Pezizomycotina</taxon>
        <taxon>Sordariomycetes</taxon>
        <taxon>Xylariomycetidae</taxon>
        <taxon>Amphisphaeriales</taxon>
        <taxon>Sporocadaceae</taxon>
        <taxon>Pestalotiopsis</taxon>
    </lineage>
</organism>
<feature type="region of interest" description="Disordered" evidence="1">
    <location>
        <begin position="96"/>
        <end position="123"/>
    </location>
</feature>
<dbReference type="OrthoDB" id="5241026at2759"/>
<dbReference type="EMBL" id="KI912120">
    <property type="protein sequence ID" value="ETS73973.1"/>
    <property type="molecule type" value="Genomic_DNA"/>
</dbReference>
<feature type="compositionally biased region" description="Polar residues" evidence="1">
    <location>
        <begin position="96"/>
        <end position="116"/>
    </location>
</feature>
<reference evidence="3" key="1">
    <citation type="journal article" date="2015" name="BMC Genomics">
        <title>Genomic and transcriptomic analysis of the endophytic fungus Pestalotiopsis fici reveals its lifestyle and high potential for synthesis of natural products.</title>
        <authorList>
            <person name="Wang X."/>
            <person name="Zhang X."/>
            <person name="Liu L."/>
            <person name="Xiang M."/>
            <person name="Wang W."/>
            <person name="Sun X."/>
            <person name="Che Y."/>
            <person name="Guo L."/>
            <person name="Liu G."/>
            <person name="Guo L."/>
            <person name="Wang C."/>
            <person name="Yin W.B."/>
            <person name="Stadler M."/>
            <person name="Zhang X."/>
            <person name="Liu X."/>
        </authorList>
    </citation>
    <scope>NUCLEOTIDE SEQUENCE [LARGE SCALE GENOMIC DNA]</scope>
    <source>
        <strain evidence="3">W106-1 / CGMCC3.15140</strain>
    </source>
</reference>
<dbReference type="AlphaFoldDB" id="W3WJB7"/>
<dbReference type="Proteomes" id="UP000030651">
    <property type="component" value="Unassembled WGS sequence"/>
</dbReference>
<feature type="compositionally biased region" description="Polar residues" evidence="1">
    <location>
        <begin position="62"/>
        <end position="83"/>
    </location>
</feature>
<feature type="compositionally biased region" description="Polar residues" evidence="1">
    <location>
        <begin position="1"/>
        <end position="10"/>
    </location>
</feature>
<sequence>MPGQPLSNKSSENHSKDYFSLLGGHQHPSARQSGSRASIGFLINGSIQPYNNEPRSDPSPVMVSQNDRQTTMHIPSRPSSQLPDRSIARLAGLNGVNQIDSASQPKSCSTRLTSSGKFPPINTHRATMSFSSLAESNDENMWDRGHRREHSHSTYVTSVLSRRGSGSQDHENAPVGHSHQEGLVHAPSHELPGLYPDRNTGRLRLTEVEEQFRGLQIKSPADPSSNCRRFVIPNPGFPGSNKTSSLRPLAVDFIPMSRPPAMKLAQGSSSASHFQPPAEMNRPTFYNSTNYKGNPRLPGNQSADIPEAKSCALWITNLNLQPELEYKQLLSAIHDCGKVYACYVNPPDPQSGHSSYAAKLVFFDARGARELHSRAARGEFVVNEYVPVVRYNRIRTASQPQGPECRVLHIEGPSDIISQKDLDWLFTGNFQFEVENVRVLNEEHGRRRLEWRFGSYRCQAASAKKLIEERRRSARLDPESPLGNWAQVYVYYGVDPCAPDMRSDKPSLSFD</sequence>
<dbReference type="eggNOG" id="ENOG502SP4B">
    <property type="taxonomic scope" value="Eukaryota"/>
</dbReference>
<evidence type="ECO:0000313" key="3">
    <source>
        <dbReference type="Proteomes" id="UP000030651"/>
    </source>
</evidence>
<dbReference type="GeneID" id="19278852"/>
<feature type="region of interest" description="Disordered" evidence="1">
    <location>
        <begin position="1"/>
        <end position="83"/>
    </location>
</feature>
<dbReference type="HOGENOM" id="CLU_533281_0_0_1"/>
<dbReference type="RefSeq" id="XP_007840611.1">
    <property type="nucleotide sequence ID" value="XM_007842420.1"/>
</dbReference>
<evidence type="ECO:0000313" key="2">
    <source>
        <dbReference type="EMBL" id="ETS73973.1"/>
    </source>
</evidence>
<protein>
    <recommendedName>
        <fullName evidence="4">RRM domain-containing protein</fullName>
    </recommendedName>
</protein>
<dbReference type="KEGG" id="pfy:PFICI_13839"/>
<name>W3WJB7_PESFW</name>
<proteinExistence type="predicted"/>
<evidence type="ECO:0000256" key="1">
    <source>
        <dbReference type="SAM" id="MobiDB-lite"/>
    </source>
</evidence>
<keyword evidence="3" id="KW-1185">Reference proteome</keyword>